<gene>
    <name evidence="1" type="ORF">ILEXP_LOCUS49012</name>
</gene>
<dbReference type="AlphaFoldDB" id="A0ABC8UBB9"/>
<evidence type="ECO:0000313" key="2">
    <source>
        <dbReference type="Proteomes" id="UP001642360"/>
    </source>
</evidence>
<organism evidence="1 2">
    <name type="scientific">Ilex paraguariensis</name>
    <name type="common">yerba mate</name>
    <dbReference type="NCBI Taxonomy" id="185542"/>
    <lineage>
        <taxon>Eukaryota</taxon>
        <taxon>Viridiplantae</taxon>
        <taxon>Streptophyta</taxon>
        <taxon>Embryophyta</taxon>
        <taxon>Tracheophyta</taxon>
        <taxon>Spermatophyta</taxon>
        <taxon>Magnoliopsida</taxon>
        <taxon>eudicotyledons</taxon>
        <taxon>Gunneridae</taxon>
        <taxon>Pentapetalae</taxon>
        <taxon>asterids</taxon>
        <taxon>campanulids</taxon>
        <taxon>Aquifoliales</taxon>
        <taxon>Aquifoliaceae</taxon>
        <taxon>Ilex</taxon>
    </lineage>
</organism>
<dbReference type="Proteomes" id="UP001642360">
    <property type="component" value="Unassembled WGS sequence"/>
</dbReference>
<proteinExistence type="predicted"/>
<sequence length="219" mass="25335">MRVAVTSSLLATRRKRPEEEVSVLQPYINEDIYSLSTAARREKRLGCKRHLKTVPSAFRLLKGIRPLAPRKKERRDEQRKESPAKDVTRGLLFDLSPTLFLLWFSFKPTFTSGPNTYKDYRKESCVKLRDGKPLVEKWRKFQMTIYHSLPVDASALLTLFKPEDLAAYLAKARFGSLTGKSFLIPVMIILSSRLRKEQTALVGLFKLYYHRRKRCGGIL</sequence>
<reference evidence="1 2" key="1">
    <citation type="submission" date="2024-02" db="EMBL/GenBank/DDBJ databases">
        <authorList>
            <person name="Vignale AGUSTIN F."/>
            <person name="Sosa J E."/>
            <person name="Modenutti C."/>
        </authorList>
    </citation>
    <scope>NUCLEOTIDE SEQUENCE [LARGE SCALE GENOMIC DNA]</scope>
</reference>
<dbReference type="EMBL" id="CAUOFW020007392">
    <property type="protein sequence ID" value="CAK9179072.1"/>
    <property type="molecule type" value="Genomic_DNA"/>
</dbReference>
<protein>
    <submittedName>
        <fullName evidence="1">Uncharacterized protein</fullName>
    </submittedName>
</protein>
<accession>A0ABC8UBB9</accession>
<comment type="caution">
    <text evidence="1">The sequence shown here is derived from an EMBL/GenBank/DDBJ whole genome shotgun (WGS) entry which is preliminary data.</text>
</comment>
<name>A0ABC8UBB9_9AQUA</name>
<evidence type="ECO:0000313" key="1">
    <source>
        <dbReference type="EMBL" id="CAK9179072.1"/>
    </source>
</evidence>
<keyword evidence="2" id="KW-1185">Reference proteome</keyword>